<organism evidence="1 2">
    <name type="scientific">Methanolapillus millepedarum</name>
    <dbReference type="NCBI Taxonomy" id="3028296"/>
    <lineage>
        <taxon>Archaea</taxon>
        <taxon>Methanobacteriati</taxon>
        <taxon>Methanobacteriota</taxon>
        <taxon>Stenosarchaea group</taxon>
        <taxon>Methanomicrobia</taxon>
        <taxon>Methanosarcinales</taxon>
        <taxon>Methanosarcinaceae</taxon>
        <taxon>Methanolapillus</taxon>
    </lineage>
</organism>
<dbReference type="EMBL" id="CP131060">
    <property type="protein sequence ID" value="WNY25900.1"/>
    <property type="molecule type" value="Genomic_DNA"/>
</dbReference>
<evidence type="ECO:0000313" key="1">
    <source>
        <dbReference type="EMBL" id="WNY25900.1"/>
    </source>
</evidence>
<dbReference type="AlphaFoldDB" id="A0AA96V4Q9"/>
<accession>A0AA96V4Q9</accession>
<gene>
    <name evidence="1" type="ORF">MsAc7_14650</name>
</gene>
<protein>
    <submittedName>
        <fullName evidence="1">Uncharacterized protein</fullName>
    </submittedName>
</protein>
<evidence type="ECO:0000313" key="2">
    <source>
        <dbReference type="Proteomes" id="UP001303587"/>
    </source>
</evidence>
<dbReference type="RefSeq" id="WP_338102247.1">
    <property type="nucleotide sequence ID" value="NZ_CP131060.1"/>
</dbReference>
<dbReference type="Proteomes" id="UP001303587">
    <property type="component" value="Chromosome"/>
</dbReference>
<keyword evidence="2" id="KW-1185">Reference proteome</keyword>
<proteinExistence type="predicted"/>
<sequence>MNQKLKIILSSLIFFIFLSSVSIALGEEIYEDSENVFLADGEVKSVPKNTPPTNPEFFKEISDSDKSLASFGVVPLKTGEDAHSWWMSLKGVTESVHEDQAFGNYLAVNGGPICGYSCNIYGFVSVYLDPEMNNQKTPEDLESMKSVLEKYAQDEGIEDLPIIFINGRLNVVLDSNDKYSLSESNNKYGYLSYIMMKIRGVF</sequence>
<dbReference type="GeneID" id="89230564"/>
<name>A0AA96V4Q9_9EURY</name>
<reference evidence="1 2" key="1">
    <citation type="submission" date="2023-07" db="EMBL/GenBank/DDBJ databases">
        <title>Closed genoem sequence of Methanosarcinaceae archaeon Ac7.</title>
        <authorList>
            <person name="Poehlein A."/>
            <person name="Protasov E."/>
            <person name="Platt K."/>
            <person name="Reeh H."/>
            <person name="Daniel R."/>
            <person name="Brune A."/>
        </authorList>
    </citation>
    <scope>NUCLEOTIDE SEQUENCE [LARGE SCALE GENOMIC DNA]</scope>
    <source>
        <strain evidence="1 2">Ac7</strain>
    </source>
</reference>